<proteinExistence type="inferred from homology"/>
<dbReference type="PANTHER" id="PTHR31392">
    <property type="entry name" value="ALPHA-1,3-MANNOSYLTRANSFERASE MNN1-RELATED"/>
    <property type="match status" value="1"/>
</dbReference>
<dbReference type="InterPro" id="IPR029044">
    <property type="entry name" value="Nucleotide-diphossugar_trans"/>
</dbReference>
<accession>A0A1G4JDD9</accession>
<evidence type="ECO:0000256" key="7">
    <source>
        <dbReference type="ARBA" id="ARBA00022989"/>
    </source>
</evidence>
<keyword evidence="3" id="KW-0328">Glycosyltransferase</keyword>
<keyword evidence="4" id="KW-0808">Transferase</keyword>
<keyword evidence="7" id="KW-1133">Transmembrane helix</keyword>
<keyword evidence="6" id="KW-0735">Signal-anchor</keyword>
<dbReference type="GO" id="GO:0006493">
    <property type="term" value="P:protein O-linked glycosylation"/>
    <property type="evidence" value="ECO:0007669"/>
    <property type="project" value="TreeGrafter"/>
</dbReference>
<evidence type="ECO:0000256" key="5">
    <source>
        <dbReference type="ARBA" id="ARBA00022692"/>
    </source>
</evidence>
<comment type="similarity">
    <text evidence="2">Belongs to the MNN1/MNT family.</text>
</comment>
<dbReference type="Proteomes" id="UP000190274">
    <property type="component" value="Chromosome E"/>
</dbReference>
<evidence type="ECO:0000256" key="8">
    <source>
        <dbReference type="ARBA" id="ARBA00023136"/>
    </source>
</evidence>
<evidence type="ECO:0000256" key="2">
    <source>
        <dbReference type="ARBA" id="ARBA00009105"/>
    </source>
</evidence>
<keyword evidence="8" id="KW-0472">Membrane</keyword>
<dbReference type="GO" id="GO:0016020">
    <property type="term" value="C:membrane"/>
    <property type="evidence" value="ECO:0007669"/>
    <property type="project" value="UniProtKB-SubCell"/>
</dbReference>
<dbReference type="GO" id="GO:0005794">
    <property type="term" value="C:Golgi apparatus"/>
    <property type="evidence" value="ECO:0007669"/>
    <property type="project" value="TreeGrafter"/>
</dbReference>
<evidence type="ECO:0000313" key="10">
    <source>
        <dbReference type="EMBL" id="SCU88191.1"/>
    </source>
</evidence>
<comment type="subcellular location">
    <subcellularLocation>
        <location evidence="1">Membrane</location>
        <topology evidence="1">Single-pass type II membrane protein</topology>
    </subcellularLocation>
</comment>
<sequence length="588" mass="66374">MYGLVTGMQGRKLTRRAAAVILLLVVLCLFHNMRYSLPSIGGPSLTPDIGAQLLANYLQYENSDSRGVSAEVCSAYFAALEKTEPLWRNDYRENQTPVGASPEDYETKNLRGILERLRVYESCVAQKALPSRVVELDARMFPFITRNATPIFVSSDLQTSYGNGNVPIMGKPGSFKFEYDPLRSWIHNWDILCHRSSATSSRGIVMSFPDSHVSMAVRLLKVLAYQKNTLPIQVVHKGDLSPESQQLISDSLAHNQHLWFVDVSPMLDQRFTSDFYSYRNKWLATIFNTFQEIIFIDADAVSPLPVSSYFDLEEYAQSGALFFKDRAYSHKFDFGYCVPELTSLQPTPFETHYFGRSKPIDSELKSLTSSTVEGDIIKNLFVEQQRHHMDSGLLVVDKTKHLIPLIAGVFLNLAPMLSRCTHGDKESFWLAFLLTNHDYRFHPTVASAIGQLNEENEVCSVQLGHTDNDGSLLWFNGGYKVCKFADGIDYDWEAFKKHELHSRFSSIDEARDHYGSMMSFNAAVLPDVGVYPWRGGYGDLCLGYTYCARSTNQPGSIVSFDADTIAYLERLGKVWMDATDGEVLFFSP</sequence>
<dbReference type="PANTHER" id="PTHR31392:SF1">
    <property type="entry name" value="ALPHA-1,3-MANNOSYLTRANSFERASE MNN1-RELATED"/>
    <property type="match status" value="1"/>
</dbReference>
<keyword evidence="5" id="KW-0812">Transmembrane</keyword>
<dbReference type="EMBL" id="LT598455">
    <property type="protein sequence ID" value="SCU88191.1"/>
    <property type="molecule type" value="Genomic_DNA"/>
</dbReference>
<keyword evidence="9" id="KW-0325">Glycoprotein</keyword>
<name>A0A1G4JDD9_9SACH</name>
<evidence type="ECO:0000256" key="1">
    <source>
        <dbReference type="ARBA" id="ARBA00004606"/>
    </source>
</evidence>
<protein>
    <submittedName>
        <fullName evidence="10">LADA_0E08724g1_1</fullName>
    </submittedName>
</protein>
<evidence type="ECO:0000256" key="6">
    <source>
        <dbReference type="ARBA" id="ARBA00022968"/>
    </source>
</evidence>
<dbReference type="AlphaFoldDB" id="A0A1G4JDD9"/>
<keyword evidence="11" id="KW-1185">Reference proteome</keyword>
<reference evidence="11" key="1">
    <citation type="submission" date="2016-03" db="EMBL/GenBank/DDBJ databases">
        <authorList>
            <person name="Devillers H."/>
        </authorList>
    </citation>
    <scope>NUCLEOTIDE SEQUENCE [LARGE SCALE GENOMIC DNA]</scope>
</reference>
<organism evidence="10 11">
    <name type="scientific">Lachancea dasiensis</name>
    <dbReference type="NCBI Taxonomy" id="1072105"/>
    <lineage>
        <taxon>Eukaryota</taxon>
        <taxon>Fungi</taxon>
        <taxon>Dikarya</taxon>
        <taxon>Ascomycota</taxon>
        <taxon>Saccharomycotina</taxon>
        <taxon>Saccharomycetes</taxon>
        <taxon>Saccharomycetales</taxon>
        <taxon>Saccharomycetaceae</taxon>
        <taxon>Lachancea</taxon>
    </lineage>
</organism>
<dbReference type="STRING" id="1266660.A0A1G4JDD9"/>
<evidence type="ECO:0000256" key="3">
    <source>
        <dbReference type="ARBA" id="ARBA00022676"/>
    </source>
</evidence>
<dbReference type="OrthoDB" id="430354at2759"/>
<dbReference type="Pfam" id="PF11051">
    <property type="entry name" value="Mannosyl_trans3"/>
    <property type="match status" value="1"/>
</dbReference>
<dbReference type="InterPro" id="IPR022751">
    <property type="entry name" value="Alpha_mannosyltransferase"/>
</dbReference>
<gene>
    <name evidence="10" type="ORF">LADA_0E08724G</name>
</gene>
<evidence type="ECO:0000313" key="11">
    <source>
        <dbReference type="Proteomes" id="UP000190274"/>
    </source>
</evidence>
<dbReference type="GO" id="GO:0000033">
    <property type="term" value="F:alpha-1,3-mannosyltransferase activity"/>
    <property type="evidence" value="ECO:0007669"/>
    <property type="project" value="TreeGrafter"/>
</dbReference>
<dbReference type="SUPFAM" id="SSF53448">
    <property type="entry name" value="Nucleotide-diphospho-sugar transferases"/>
    <property type="match status" value="1"/>
</dbReference>
<evidence type="ECO:0000256" key="9">
    <source>
        <dbReference type="ARBA" id="ARBA00023180"/>
    </source>
</evidence>
<evidence type="ECO:0000256" key="4">
    <source>
        <dbReference type="ARBA" id="ARBA00022679"/>
    </source>
</evidence>